<protein>
    <recommendedName>
        <fullName evidence="4">Prolyl 4-hydroxylase alpha subunit Fe(2+) 2OG dioxygenase domain-containing protein</fullName>
    </recommendedName>
</protein>
<dbReference type="OrthoDB" id="3031173at2759"/>
<comment type="caution">
    <text evidence="2">The sequence shown here is derived from an EMBL/GenBank/DDBJ whole genome shotgun (WGS) entry which is preliminary data.</text>
</comment>
<proteinExistence type="predicted"/>
<evidence type="ECO:0000313" key="2">
    <source>
        <dbReference type="EMBL" id="TEB25583.1"/>
    </source>
</evidence>
<organism evidence="2 3">
    <name type="scientific">Coprinellus micaceus</name>
    <name type="common">Glistening ink-cap mushroom</name>
    <name type="synonym">Coprinus micaceus</name>
    <dbReference type="NCBI Taxonomy" id="71717"/>
    <lineage>
        <taxon>Eukaryota</taxon>
        <taxon>Fungi</taxon>
        <taxon>Dikarya</taxon>
        <taxon>Basidiomycota</taxon>
        <taxon>Agaricomycotina</taxon>
        <taxon>Agaricomycetes</taxon>
        <taxon>Agaricomycetidae</taxon>
        <taxon>Agaricales</taxon>
        <taxon>Agaricineae</taxon>
        <taxon>Psathyrellaceae</taxon>
        <taxon>Coprinellus</taxon>
    </lineage>
</organism>
<dbReference type="Proteomes" id="UP000298030">
    <property type="component" value="Unassembled WGS sequence"/>
</dbReference>
<dbReference type="EMBL" id="QPFP01000055">
    <property type="protein sequence ID" value="TEB25583.1"/>
    <property type="molecule type" value="Genomic_DNA"/>
</dbReference>
<accession>A0A4Y7SUN4</accession>
<gene>
    <name evidence="2" type="ORF">FA13DRAFT_1637184</name>
</gene>
<sequence length="200" mass="22828">GTGTPAEAHPSSIRREGKNHVSSRVGIPWESDEAKEWQSYKGKLQEAFTPMFAWIEKTLRTLLPDTFTVLEQSVDILPLGDSVLAHPFMGFVLNFNVSTVIHRDYQDKEICMVFQISDCEGGELCLVEPGLVFRLRNGDGVIFRSHQISHFNNHFIGRRMSLVFHTDKAMDGWVDDYNDWGHNIYFRSSRHSNFNPDAPA</sequence>
<reference evidence="2 3" key="1">
    <citation type="journal article" date="2019" name="Nat. Ecol. Evol.">
        <title>Megaphylogeny resolves global patterns of mushroom evolution.</title>
        <authorList>
            <person name="Varga T."/>
            <person name="Krizsan K."/>
            <person name="Foldi C."/>
            <person name="Dima B."/>
            <person name="Sanchez-Garcia M."/>
            <person name="Sanchez-Ramirez S."/>
            <person name="Szollosi G.J."/>
            <person name="Szarkandi J.G."/>
            <person name="Papp V."/>
            <person name="Albert L."/>
            <person name="Andreopoulos W."/>
            <person name="Angelini C."/>
            <person name="Antonin V."/>
            <person name="Barry K.W."/>
            <person name="Bougher N.L."/>
            <person name="Buchanan P."/>
            <person name="Buyck B."/>
            <person name="Bense V."/>
            <person name="Catcheside P."/>
            <person name="Chovatia M."/>
            <person name="Cooper J."/>
            <person name="Damon W."/>
            <person name="Desjardin D."/>
            <person name="Finy P."/>
            <person name="Geml J."/>
            <person name="Haridas S."/>
            <person name="Hughes K."/>
            <person name="Justo A."/>
            <person name="Karasinski D."/>
            <person name="Kautmanova I."/>
            <person name="Kiss B."/>
            <person name="Kocsube S."/>
            <person name="Kotiranta H."/>
            <person name="LaButti K.M."/>
            <person name="Lechner B.E."/>
            <person name="Liimatainen K."/>
            <person name="Lipzen A."/>
            <person name="Lukacs Z."/>
            <person name="Mihaltcheva S."/>
            <person name="Morgado L.N."/>
            <person name="Niskanen T."/>
            <person name="Noordeloos M.E."/>
            <person name="Ohm R.A."/>
            <person name="Ortiz-Santana B."/>
            <person name="Ovrebo C."/>
            <person name="Racz N."/>
            <person name="Riley R."/>
            <person name="Savchenko A."/>
            <person name="Shiryaev A."/>
            <person name="Soop K."/>
            <person name="Spirin V."/>
            <person name="Szebenyi C."/>
            <person name="Tomsovsky M."/>
            <person name="Tulloss R.E."/>
            <person name="Uehling J."/>
            <person name="Grigoriev I.V."/>
            <person name="Vagvolgyi C."/>
            <person name="Papp T."/>
            <person name="Martin F.M."/>
            <person name="Miettinen O."/>
            <person name="Hibbett D.S."/>
            <person name="Nagy L.G."/>
        </authorList>
    </citation>
    <scope>NUCLEOTIDE SEQUENCE [LARGE SCALE GENOMIC DNA]</scope>
    <source>
        <strain evidence="2 3">FP101781</strain>
    </source>
</reference>
<dbReference type="AlphaFoldDB" id="A0A4Y7SUN4"/>
<feature type="region of interest" description="Disordered" evidence="1">
    <location>
        <begin position="1"/>
        <end position="25"/>
    </location>
</feature>
<evidence type="ECO:0008006" key="4">
    <source>
        <dbReference type="Google" id="ProtNLM"/>
    </source>
</evidence>
<dbReference type="STRING" id="71717.A0A4Y7SUN4"/>
<dbReference type="Gene3D" id="3.60.130.30">
    <property type="match status" value="1"/>
</dbReference>
<evidence type="ECO:0000256" key="1">
    <source>
        <dbReference type="SAM" id="MobiDB-lite"/>
    </source>
</evidence>
<feature type="non-terminal residue" evidence="2">
    <location>
        <position position="1"/>
    </location>
</feature>
<evidence type="ECO:0000313" key="3">
    <source>
        <dbReference type="Proteomes" id="UP000298030"/>
    </source>
</evidence>
<keyword evidence="3" id="KW-1185">Reference proteome</keyword>
<name>A0A4Y7SUN4_COPMI</name>